<dbReference type="GO" id="GO:0005886">
    <property type="term" value="C:plasma membrane"/>
    <property type="evidence" value="ECO:0007669"/>
    <property type="project" value="TreeGrafter"/>
</dbReference>
<feature type="transmembrane region" description="Helical" evidence="1">
    <location>
        <begin position="185"/>
        <end position="203"/>
    </location>
</feature>
<organism evidence="2 3">
    <name type="scientific">Pseudomonas mandelii PD30</name>
    <dbReference type="NCBI Taxonomy" id="1419583"/>
    <lineage>
        <taxon>Bacteria</taxon>
        <taxon>Pseudomonadati</taxon>
        <taxon>Pseudomonadota</taxon>
        <taxon>Gammaproteobacteria</taxon>
        <taxon>Pseudomonadales</taxon>
        <taxon>Pseudomonadaceae</taxon>
        <taxon>Pseudomonas</taxon>
    </lineage>
</organism>
<dbReference type="PANTHER" id="PTHR43535:SF1">
    <property type="entry name" value="PHOSPHATIDATE CYTIDYLYLTRANSFERASE"/>
    <property type="match status" value="1"/>
</dbReference>
<feature type="transmembrane region" description="Helical" evidence="1">
    <location>
        <begin position="248"/>
        <end position="271"/>
    </location>
</feature>
<comment type="caution">
    <text evidence="2">The sequence shown here is derived from an EMBL/GenBank/DDBJ whole genome shotgun (WGS) entry which is preliminary data.</text>
</comment>
<keyword evidence="2" id="KW-0548">Nucleotidyltransferase</keyword>
<evidence type="ECO:0000313" key="2">
    <source>
        <dbReference type="EMBL" id="KDD69038.1"/>
    </source>
</evidence>
<feature type="transmembrane region" description="Helical" evidence="1">
    <location>
        <begin position="118"/>
        <end position="141"/>
    </location>
</feature>
<sequence>MSLEAKFLWFFFGLACLLAIASLAGRLLARRAKTEGAVSTIENLNQRVNAWWGMVIIFFVSYLLGGNATVVLFGFISLFALREFITLTPTRRGDHNALFSAFFILIPLQYILIGTHWYSMFTLLIPVYSFLLLPAIAVLSQDTDGFLERTAKIQWGVMICIYCISHAPALLLLDLEGFAGQNALLLFYLVFVVQLSDVLQYVFGKLFGKHKVAPLVSPSKTVEGLVGGGLSATLIGGCMFWMTPFSFWQSLMMSFVIVVMGFLGGLVMSAIKRSLSAKDWGTMIKGHGGMLDRMDSICFAAPIFFHLTRYFFSAA</sequence>
<keyword evidence="1" id="KW-0472">Membrane</keyword>
<dbReference type="GO" id="GO:0016779">
    <property type="term" value="F:nucleotidyltransferase activity"/>
    <property type="evidence" value="ECO:0007669"/>
    <property type="project" value="UniProtKB-KW"/>
</dbReference>
<dbReference type="Pfam" id="PF01148">
    <property type="entry name" value="CTP_transf_1"/>
    <property type="match status" value="1"/>
</dbReference>
<proteinExistence type="predicted"/>
<dbReference type="PANTHER" id="PTHR43535">
    <property type="entry name" value="PHOSPHATIDATE CYTIDYLYLTRANSFERASE"/>
    <property type="match status" value="1"/>
</dbReference>
<accession>A0A059L3Y8</accession>
<protein>
    <submittedName>
        <fullName evidence="2">Phosphatidate cytidylyltransferase</fullName>
    </submittedName>
</protein>
<keyword evidence="1" id="KW-1133">Transmembrane helix</keyword>
<keyword evidence="2" id="KW-0808">Transferase</keyword>
<reference evidence="2 3" key="1">
    <citation type="submission" date="2013-12" db="EMBL/GenBank/DDBJ databases">
        <authorList>
            <person name="Formusa P.A."/>
            <person name="Habash M."/>
            <person name="Lee H."/>
            <person name="Trevors J.T."/>
        </authorList>
    </citation>
    <scope>NUCLEOTIDE SEQUENCE [LARGE SCALE GENOMIC DNA]</scope>
    <source>
        <strain evidence="2 3">PD30</strain>
    </source>
</reference>
<dbReference type="eggNOG" id="COG4589">
    <property type="taxonomic scope" value="Bacteria"/>
</dbReference>
<name>A0A059L3Y8_9PSED</name>
<evidence type="ECO:0000313" key="3">
    <source>
        <dbReference type="Proteomes" id="UP000026739"/>
    </source>
</evidence>
<dbReference type="Proteomes" id="UP000026739">
    <property type="component" value="Unassembled WGS sequence"/>
</dbReference>
<dbReference type="RefSeq" id="WP_033056640.1">
    <property type="nucleotide sequence ID" value="NZ_AZQQ01000074.1"/>
</dbReference>
<feature type="transmembrane region" description="Helical" evidence="1">
    <location>
        <begin position="50"/>
        <end position="81"/>
    </location>
</feature>
<dbReference type="AlphaFoldDB" id="A0A059L3Y8"/>
<evidence type="ECO:0000256" key="1">
    <source>
        <dbReference type="SAM" id="Phobius"/>
    </source>
</evidence>
<feature type="transmembrane region" description="Helical" evidence="1">
    <location>
        <begin position="93"/>
        <end position="112"/>
    </location>
</feature>
<gene>
    <name evidence="2" type="ORF">V466_11465</name>
</gene>
<feature type="transmembrane region" description="Helical" evidence="1">
    <location>
        <begin position="224"/>
        <end position="242"/>
    </location>
</feature>
<keyword evidence="1" id="KW-0812">Transmembrane</keyword>
<feature type="transmembrane region" description="Helical" evidence="1">
    <location>
        <begin position="153"/>
        <end position="173"/>
    </location>
</feature>
<dbReference type="EMBL" id="AZQQ01000074">
    <property type="protein sequence ID" value="KDD69038.1"/>
    <property type="molecule type" value="Genomic_DNA"/>
</dbReference>
<dbReference type="GO" id="GO:0009273">
    <property type="term" value="P:peptidoglycan-based cell wall biogenesis"/>
    <property type="evidence" value="ECO:0007669"/>
    <property type="project" value="TreeGrafter"/>
</dbReference>